<name>A0A1T4JMJ0_9LACT</name>
<evidence type="ECO:0000313" key="2">
    <source>
        <dbReference type="Proteomes" id="UP000189941"/>
    </source>
</evidence>
<dbReference type="AlphaFoldDB" id="A0A1T4JMJ0"/>
<dbReference type="RefSeq" id="WP_078755062.1">
    <property type="nucleotide sequence ID" value="NZ_FUWO01000001.1"/>
</dbReference>
<evidence type="ECO:0000313" key="1">
    <source>
        <dbReference type="EMBL" id="SJZ31409.1"/>
    </source>
</evidence>
<accession>A0A1T4JMJ0</accession>
<gene>
    <name evidence="1" type="ORF">SAMN02746011_00188</name>
</gene>
<dbReference type="OrthoDB" id="2139333at2"/>
<sequence>MLPEMKSSFDEFIKGIKKFGIMPHLRFRRSQSGDVTEHDWVFLVNTRPPHNGAHIGRCCTCCIGNGSINDYDHFKESFSYEEYETIVNLLFDYIYTDSQYKSIQS</sequence>
<proteinExistence type="predicted"/>
<reference evidence="2" key="1">
    <citation type="submission" date="2017-02" db="EMBL/GenBank/DDBJ databases">
        <authorList>
            <person name="Varghese N."/>
            <person name="Submissions S."/>
        </authorList>
    </citation>
    <scope>NUCLEOTIDE SEQUENCE [LARGE SCALE GENOMIC DNA]</scope>
    <source>
        <strain evidence="2">DSM 15739</strain>
    </source>
</reference>
<dbReference type="Proteomes" id="UP000189941">
    <property type="component" value="Unassembled WGS sequence"/>
</dbReference>
<protein>
    <submittedName>
        <fullName evidence="1">Uncharacterized protein</fullName>
    </submittedName>
</protein>
<dbReference type="EMBL" id="FUWO01000001">
    <property type="protein sequence ID" value="SJZ31409.1"/>
    <property type="molecule type" value="Genomic_DNA"/>
</dbReference>
<keyword evidence="2" id="KW-1185">Reference proteome</keyword>
<organism evidence="1 2">
    <name type="scientific">Globicatella sulfidifaciens DSM 15739</name>
    <dbReference type="NCBI Taxonomy" id="1121925"/>
    <lineage>
        <taxon>Bacteria</taxon>
        <taxon>Bacillati</taxon>
        <taxon>Bacillota</taxon>
        <taxon>Bacilli</taxon>
        <taxon>Lactobacillales</taxon>
        <taxon>Aerococcaceae</taxon>
        <taxon>Globicatella</taxon>
    </lineage>
</organism>